<proteinExistence type="predicted"/>
<evidence type="ECO:0000313" key="1">
    <source>
        <dbReference type="EMBL" id="KAK7319025.1"/>
    </source>
</evidence>
<sequence>MQPVLMSQSVRSRDNCKVTEMKSALNIIKHEFRFGIADIWSDEAFSQLVKRHYGISELEHLGVTELMELEKLTHSAISQIRTAKVIHLIQWKTSIH</sequence>
<evidence type="ECO:0000313" key="2">
    <source>
        <dbReference type="Proteomes" id="UP001359559"/>
    </source>
</evidence>
<gene>
    <name evidence="1" type="ORF">RJT34_03734</name>
</gene>
<dbReference type="Proteomes" id="UP001359559">
    <property type="component" value="Unassembled WGS sequence"/>
</dbReference>
<dbReference type="AlphaFoldDB" id="A0AAN9Q013"/>
<protein>
    <submittedName>
        <fullName evidence="1">Uncharacterized protein</fullName>
    </submittedName>
</protein>
<name>A0AAN9Q013_CLITE</name>
<comment type="caution">
    <text evidence="1">The sequence shown here is derived from an EMBL/GenBank/DDBJ whole genome shotgun (WGS) entry which is preliminary data.</text>
</comment>
<reference evidence="1 2" key="1">
    <citation type="submission" date="2024-01" db="EMBL/GenBank/DDBJ databases">
        <title>The genomes of 5 underutilized Papilionoideae crops provide insights into root nodulation and disease resistance.</title>
        <authorList>
            <person name="Yuan L."/>
        </authorList>
    </citation>
    <scope>NUCLEOTIDE SEQUENCE [LARGE SCALE GENOMIC DNA]</scope>
    <source>
        <strain evidence="1">LY-2023</strain>
        <tissue evidence="1">Leaf</tissue>
    </source>
</reference>
<organism evidence="1 2">
    <name type="scientific">Clitoria ternatea</name>
    <name type="common">Butterfly pea</name>
    <dbReference type="NCBI Taxonomy" id="43366"/>
    <lineage>
        <taxon>Eukaryota</taxon>
        <taxon>Viridiplantae</taxon>
        <taxon>Streptophyta</taxon>
        <taxon>Embryophyta</taxon>
        <taxon>Tracheophyta</taxon>
        <taxon>Spermatophyta</taxon>
        <taxon>Magnoliopsida</taxon>
        <taxon>eudicotyledons</taxon>
        <taxon>Gunneridae</taxon>
        <taxon>Pentapetalae</taxon>
        <taxon>rosids</taxon>
        <taxon>fabids</taxon>
        <taxon>Fabales</taxon>
        <taxon>Fabaceae</taxon>
        <taxon>Papilionoideae</taxon>
        <taxon>50 kb inversion clade</taxon>
        <taxon>NPAAA clade</taxon>
        <taxon>indigoferoid/millettioid clade</taxon>
        <taxon>Phaseoleae</taxon>
        <taxon>Clitoria</taxon>
    </lineage>
</organism>
<keyword evidence="2" id="KW-1185">Reference proteome</keyword>
<dbReference type="EMBL" id="JAYKXN010000001">
    <property type="protein sequence ID" value="KAK7319025.1"/>
    <property type="molecule type" value="Genomic_DNA"/>
</dbReference>
<accession>A0AAN9Q013</accession>